<evidence type="ECO:0008006" key="3">
    <source>
        <dbReference type="Google" id="ProtNLM"/>
    </source>
</evidence>
<accession>A0A208ZYZ5</accession>
<dbReference type="Proteomes" id="UP000196440">
    <property type="component" value="Unassembled WGS sequence"/>
</dbReference>
<dbReference type="AlphaFoldDB" id="A0A208ZYZ5"/>
<reference evidence="1 2" key="1">
    <citation type="submission" date="2017-05" db="EMBL/GenBank/DDBJ databases">
        <title>Whole genome sequencing of Yersinia kristensenii.</title>
        <authorList>
            <person name="Campioni F."/>
        </authorList>
    </citation>
    <scope>NUCLEOTIDE SEQUENCE [LARGE SCALE GENOMIC DNA]</scope>
    <source>
        <strain evidence="1 2">CFSAN060536</strain>
    </source>
</reference>
<evidence type="ECO:0000313" key="2">
    <source>
        <dbReference type="Proteomes" id="UP000196440"/>
    </source>
</evidence>
<gene>
    <name evidence="1" type="ORF">CBW57_13990</name>
</gene>
<comment type="caution">
    <text evidence="1">The sequence shown here is derived from an EMBL/GenBank/DDBJ whole genome shotgun (WGS) entry which is preliminary data.</text>
</comment>
<proteinExistence type="predicted"/>
<evidence type="ECO:0000313" key="1">
    <source>
        <dbReference type="EMBL" id="OVZ85649.1"/>
    </source>
</evidence>
<sequence>MQQWRKESGGMLNHDGAITAAYYTSEPRICFILKETHATANGIDIRTSIVDALSNPRSGWRTKSKVLPRIGRLAYGMLNEEQNFQQAKKNQFSDDVLKKIAWINILKTSGKRSTPPKKLESFVSQQRINIIRQLDILSPDILVCCGVYSVMKRHIFRDIIKLSSHLCFSDGRYIIDSFHPAYYGVTAENIYSRVMSANELIRRINAMKYDQGEFKCFCEELLDGRSENLNQLIVMATSIDYKHAQWFLGWLYENGKIVNQSSENAAFWFKKALSDQSAKEALILGV</sequence>
<dbReference type="InterPro" id="IPR011990">
    <property type="entry name" value="TPR-like_helical_dom_sf"/>
</dbReference>
<protein>
    <recommendedName>
        <fullName evidence="3">Sel1 repeat family protein</fullName>
    </recommendedName>
</protein>
<organism evidence="1 2">
    <name type="scientific">Yersinia intermedia</name>
    <dbReference type="NCBI Taxonomy" id="631"/>
    <lineage>
        <taxon>Bacteria</taxon>
        <taxon>Pseudomonadati</taxon>
        <taxon>Pseudomonadota</taxon>
        <taxon>Gammaproteobacteria</taxon>
        <taxon>Enterobacterales</taxon>
        <taxon>Yersiniaceae</taxon>
        <taxon>Yersinia</taxon>
    </lineage>
</organism>
<dbReference type="Gene3D" id="1.25.40.10">
    <property type="entry name" value="Tetratricopeptide repeat domain"/>
    <property type="match status" value="1"/>
</dbReference>
<name>A0A208ZYZ5_YERIN</name>
<dbReference type="SUPFAM" id="SSF81901">
    <property type="entry name" value="HCP-like"/>
    <property type="match status" value="1"/>
</dbReference>
<dbReference type="InterPro" id="IPR006597">
    <property type="entry name" value="Sel1-like"/>
</dbReference>
<dbReference type="EMBL" id="NHOI01000017">
    <property type="protein sequence ID" value="OVZ85649.1"/>
    <property type="molecule type" value="Genomic_DNA"/>
</dbReference>
<dbReference type="SMART" id="SM00671">
    <property type="entry name" value="SEL1"/>
    <property type="match status" value="1"/>
</dbReference>